<dbReference type="Gene3D" id="1.20.1640.10">
    <property type="entry name" value="Multidrug efflux transporter AcrB transmembrane domain"/>
    <property type="match status" value="1"/>
</dbReference>
<evidence type="ECO:0000256" key="9">
    <source>
        <dbReference type="HAMAP-Rule" id="MF_01463"/>
    </source>
</evidence>
<keyword evidence="4 9" id="KW-0812">Transmembrane</keyword>
<evidence type="ECO:0000256" key="2">
    <source>
        <dbReference type="ARBA" id="ARBA00022448"/>
    </source>
</evidence>
<evidence type="ECO:0000259" key="10">
    <source>
        <dbReference type="Pfam" id="PF02355"/>
    </source>
</evidence>
<feature type="transmembrane region" description="Helical" evidence="9">
    <location>
        <begin position="487"/>
        <end position="506"/>
    </location>
</feature>
<dbReference type="GO" id="GO:0015450">
    <property type="term" value="F:protein-transporting ATPase activity"/>
    <property type="evidence" value="ECO:0007669"/>
    <property type="project" value="InterPro"/>
</dbReference>
<keyword evidence="5 9" id="KW-0653">Protein transport</keyword>
<protein>
    <recommendedName>
        <fullName evidence="9">Protein translocase subunit SecD</fullName>
    </recommendedName>
</protein>
<dbReference type="HAMAP" id="MF_01463_B">
    <property type="entry name" value="SecD_B"/>
    <property type="match status" value="1"/>
</dbReference>
<feature type="transmembrane region" description="Helical" evidence="9">
    <location>
        <begin position="554"/>
        <end position="579"/>
    </location>
</feature>
<feature type="transmembrane region" description="Helical" evidence="9">
    <location>
        <begin position="585"/>
        <end position="609"/>
    </location>
</feature>
<dbReference type="NCBIfam" id="TIGR00916">
    <property type="entry name" value="2A0604s01"/>
    <property type="match status" value="1"/>
</dbReference>
<dbReference type="GO" id="GO:0043952">
    <property type="term" value="P:protein transport by the Sec complex"/>
    <property type="evidence" value="ECO:0007669"/>
    <property type="project" value="UniProtKB-UniRule"/>
</dbReference>
<dbReference type="Pfam" id="PF22599">
    <property type="entry name" value="SecDF_P1_head"/>
    <property type="match status" value="1"/>
</dbReference>
<evidence type="ECO:0000256" key="7">
    <source>
        <dbReference type="ARBA" id="ARBA00023010"/>
    </source>
</evidence>
<comment type="function">
    <text evidence="9">Part of the Sec protein translocase complex. Interacts with the SecYEG preprotein conducting channel. SecDF uses the proton motive force (PMF) to complete protein translocation after the ATP-dependent function of SecA.</text>
</comment>
<feature type="domain" description="Protein translocase subunit SecDF P1" evidence="11">
    <location>
        <begin position="162"/>
        <end position="220"/>
    </location>
</feature>
<name>A0A7V2F6U3_RHOMR</name>
<dbReference type="InterPro" id="IPR022813">
    <property type="entry name" value="SecD/SecF_arch_bac"/>
</dbReference>
<sequence length="623" mass="67799">MKRNGFKIGITLALLLLCGYYLYPTVRYALLQRKINQMPPEERARFIEANYGTIQSLREKSLKLGLDLQGGMHVALEVRVDALLRELATDVDETFEEVLAAAREQARLGNVSIIDAFVAEFERRDPNARLSRYFRNPDAGITRRSSNEEVAAYLRQQADEAVNRAIAIVRDRVDRYGVTEPAIQKQGTRRIVVELPGVDDPERVRRLLRGTARLEFRLMAEPQLLAAALQEIIAFYEPDTTTQATASAADTARTADTSLTALLGEPAQTTARPQNPLLAVLQPVGQGVVFGAVAGPDTAAVNRMLSRPEVRALLPPGVTLLYTANPVGTDAQGRPVYYLLGVRQEVELTGEVITDARVDFDELNRPQVSMTMNSEGARIWARLTGANVGKHIAIVLDNVVYSYPVVNERIPSGRSSITGLASQEEAQDIVTVLKSGALPAPVDIVEERTVGPSLGEASIRAGLRSTLIGLLVVALFMIFYYRTAGMIADLALVLNLIFILGILAAFNATLTLPGIAGIVLTIGMAIDANVLIYERMREELATGKTFRAALDLGYSKAFSAIFDGNITTFFTGVILYSFGIGPIQGFAVTLMAGIAASLFSALVVTRIVFDYLVLERKLLVSVG</sequence>
<feature type="domain" description="Protein export membrane protein SecD/SecF C-terminal" evidence="10">
    <location>
        <begin position="443"/>
        <end position="605"/>
    </location>
</feature>
<dbReference type="Pfam" id="PF02355">
    <property type="entry name" value="SecD_SecF_C"/>
    <property type="match status" value="1"/>
</dbReference>
<evidence type="ECO:0000256" key="5">
    <source>
        <dbReference type="ARBA" id="ARBA00022927"/>
    </source>
</evidence>
<feature type="transmembrane region" description="Helical" evidence="9">
    <location>
        <begin position="461"/>
        <end position="480"/>
    </location>
</feature>
<comment type="subunit">
    <text evidence="9">Forms a complex with SecF. Part of the essential Sec protein translocation apparatus which comprises SecA, SecYEG and auxiliary proteins SecDF. Other proteins may also be involved.</text>
</comment>
<evidence type="ECO:0000256" key="8">
    <source>
        <dbReference type="ARBA" id="ARBA00023136"/>
    </source>
</evidence>
<dbReference type="GO" id="GO:0006605">
    <property type="term" value="P:protein targeting"/>
    <property type="evidence" value="ECO:0007669"/>
    <property type="project" value="UniProtKB-UniRule"/>
</dbReference>
<dbReference type="InterPro" id="IPR054384">
    <property type="entry name" value="SecDF_P1_head"/>
</dbReference>
<evidence type="ECO:0000313" key="13">
    <source>
        <dbReference type="EMBL" id="HER96263.1"/>
    </source>
</evidence>
<comment type="subcellular location">
    <subcellularLocation>
        <location evidence="1 9">Cell membrane</location>
        <topology evidence="1 9">Multi-pass membrane protein</topology>
    </subcellularLocation>
</comment>
<proteinExistence type="inferred from homology"/>
<dbReference type="InterPro" id="IPR048634">
    <property type="entry name" value="SecD_SecF_C"/>
</dbReference>
<keyword evidence="2 9" id="KW-0813">Transport</keyword>
<dbReference type="Gene3D" id="3.30.70.3220">
    <property type="match status" value="1"/>
</dbReference>
<evidence type="ECO:0000256" key="3">
    <source>
        <dbReference type="ARBA" id="ARBA00022475"/>
    </source>
</evidence>
<dbReference type="FunFam" id="1.20.1640.10:FF:000004">
    <property type="entry name" value="Protein translocase subunit SecD"/>
    <property type="match status" value="1"/>
</dbReference>
<reference evidence="13" key="1">
    <citation type="journal article" date="2020" name="mSystems">
        <title>Genome- and Community-Level Interaction Insights into Carbon Utilization and Element Cycling Functions of Hydrothermarchaeota in Hydrothermal Sediment.</title>
        <authorList>
            <person name="Zhou Z."/>
            <person name="Liu Y."/>
            <person name="Xu W."/>
            <person name="Pan J."/>
            <person name="Luo Z.H."/>
            <person name="Li M."/>
        </authorList>
    </citation>
    <scope>NUCLEOTIDE SEQUENCE [LARGE SCALE GENOMIC DNA]</scope>
    <source>
        <strain evidence="13">SpSt-143</strain>
    </source>
</reference>
<dbReference type="GO" id="GO:0005886">
    <property type="term" value="C:plasma membrane"/>
    <property type="evidence" value="ECO:0007669"/>
    <property type="project" value="UniProtKB-SubCell"/>
</dbReference>
<accession>A0A7V2F6U3</accession>
<comment type="caution">
    <text evidence="13">The sequence shown here is derived from an EMBL/GenBank/DDBJ whole genome shotgun (WGS) entry which is preliminary data.</text>
</comment>
<evidence type="ECO:0000259" key="12">
    <source>
        <dbReference type="Pfam" id="PF22599"/>
    </source>
</evidence>
<keyword evidence="6 9" id="KW-1133">Transmembrane helix</keyword>
<dbReference type="Gene3D" id="3.30.1360.200">
    <property type="match status" value="1"/>
</dbReference>
<evidence type="ECO:0000256" key="4">
    <source>
        <dbReference type="ARBA" id="ARBA00022692"/>
    </source>
</evidence>
<dbReference type="EMBL" id="DSGB01000005">
    <property type="protein sequence ID" value="HER96263.1"/>
    <property type="molecule type" value="Genomic_DNA"/>
</dbReference>
<dbReference type="InterPro" id="IPR005791">
    <property type="entry name" value="SecD"/>
</dbReference>
<comment type="similarity">
    <text evidence="9">Belongs to the SecD/SecF family. SecD subfamily.</text>
</comment>
<keyword evidence="7 9" id="KW-0811">Translocation</keyword>
<organism evidence="13">
    <name type="scientific">Rhodothermus marinus</name>
    <name type="common">Rhodothermus obamensis</name>
    <dbReference type="NCBI Taxonomy" id="29549"/>
    <lineage>
        <taxon>Bacteria</taxon>
        <taxon>Pseudomonadati</taxon>
        <taxon>Rhodothermota</taxon>
        <taxon>Rhodothermia</taxon>
        <taxon>Rhodothermales</taxon>
        <taxon>Rhodothermaceae</taxon>
        <taxon>Rhodothermus</taxon>
    </lineage>
</organism>
<feature type="domain" description="SecDF P1 head subdomain" evidence="12">
    <location>
        <begin position="341"/>
        <end position="440"/>
    </location>
</feature>
<evidence type="ECO:0000256" key="6">
    <source>
        <dbReference type="ARBA" id="ARBA00022989"/>
    </source>
</evidence>
<dbReference type="GO" id="GO:0065002">
    <property type="term" value="P:intracellular protein transmembrane transport"/>
    <property type="evidence" value="ECO:0007669"/>
    <property type="project" value="UniProtKB-UniRule"/>
</dbReference>
<evidence type="ECO:0000256" key="1">
    <source>
        <dbReference type="ARBA" id="ARBA00004651"/>
    </source>
</evidence>
<dbReference type="NCBIfam" id="TIGR01129">
    <property type="entry name" value="secD"/>
    <property type="match status" value="1"/>
</dbReference>
<keyword evidence="8 9" id="KW-0472">Membrane</keyword>
<feature type="transmembrane region" description="Helical" evidence="9">
    <location>
        <begin position="512"/>
        <end position="533"/>
    </location>
</feature>
<keyword evidence="3 9" id="KW-1003">Cell membrane</keyword>
<evidence type="ECO:0000259" key="11">
    <source>
        <dbReference type="Pfam" id="PF21760"/>
    </source>
</evidence>
<comment type="caution">
    <text evidence="9">Lacks conserved residue(s) required for the propagation of feature annotation.</text>
</comment>
<dbReference type="PANTHER" id="PTHR30081:SF1">
    <property type="entry name" value="PROTEIN TRANSLOCASE SUBUNIT SECD"/>
    <property type="match status" value="1"/>
</dbReference>
<dbReference type="InterPro" id="IPR055344">
    <property type="entry name" value="SecD_SecF_C_bact"/>
</dbReference>
<gene>
    <name evidence="9 13" type="primary">secD</name>
    <name evidence="13" type="ORF">ENO59_07070</name>
</gene>
<dbReference type="SUPFAM" id="SSF82866">
    <property type="entry name" value="Multidrug efflux transporter AcrB transmembrane domain"/>
    <property type="match status" value="1"/>
</dbReference>
<dbReference type="PANTHER" id="PTHR30081">
    <property type="entry name" value="PROTEIN-EXPORT MEMBRANE PROTEIN SEC"/>
    <property type="match status" value="1"/>
</dbReference>
<dbReference type="Pfam" id="PF21760">
    <property type="entry name" value="SecD_1st"/>
    <property type="match status" value="1"/>
</dbReference>
<dbReference type="InterPro" id="IPR048631">
    <property type="entry name" value="SecD_1st"/>
</dbReference>
<dbReference type="AlphaFoldDB" id="A0A7V2F6U3"/>